<gene>
    <name evidence="1" type="ORF">FHR33_006425</name>
</gene>
<evidence type="ECO:0000313" key="1">
    <source>
        <dbReference type="EMBL" id="MBB3730565.1"/>
    </source>
</evidence>
<proteinExistence type="predicted"/>
<dbReference type="AlphaFoldDB" id="A0A7W5VBI9"/>
<name>A0A7W5VBI9_9ACTN</name>
<evidence type="ECO:0000313" key="2">
    <source>
        <dbReference type="Proteomes" id="UP000579945"/>
    </source>
</evidence>
<keyword evidence="2" id="KW-1185">Reference proteome</keyword>
<dbReference type="GeneID" id="95392702"/>
<sequence>MVTGRKMMVALAATVVVAALVVAAAGAVIAARGRDTGQSATAGSPTQRTLVWAPGACVSRNGSRFDLTACNGGHAEVLALAADPPGLDGCPADTDEIVRVGKGRTACLQYFLDPHPGRPGGGGGVPRAGDCLGRDGREVPCSTKGWYGRAVAIVSRMDACPSGTLDALAMDDSVACLGSEGQVPVEGACVSAKVARVSCDSRLAWARVTAFGKSGADCPEGSDRYVTARGAYRPVTCLHLLSK</sequence>
<dbReference type="EMBL" id="JACIBV010000001">
    <property type="protein sequence ID" value="MBB3730565.1"/>
    <property type="molecule type" value="Genomic_DNA"/>
</dbReference>
<dbReference type="RefSeq" id="WP_183655434.1">
    <property type="nucleotide sequence ID" value="NZ_JACIBV010000001.1"/>
</dbReference>
<dbReference type="Proteomes" id="UP000579945">
    <property type="component" value="Unassembled WGS sequence"/>
</dbReference>
<reference evidence="1 2" key="1">
    <citation type="submission" date="2020-08" db="EMBL/GenBank/DDBJ databases">
        <title>Sequencing the genomes of 1000 actinobacteria strains.</title>
        <authorList>
            <person name="Klenk H.-P."/>
        </authorList>
    </citation>
    <scope>NUCLEOTIDE SEQUENCE [LARGE SCALE GENOMIC DNA]</scope>
    <source>
        <strain evidence="1 2">DSM 44320</strain>
    </source>
</reference>
<accession>A0A7W5VBI9</accession>
<organism evidence="1 2">
    <name type="scientific">Nonomuraea dietziae</name>
    <dbReference type="NCBI Taxonomy" id="65515"/>
    <lineage>
        <taxon>Bacteria</taxon>
        <taxon>Bacillati</taxon>
        <taxon>Actinomycetota</taxon>
        <taxon>Actinomycetes</taxon>
        <taxon>Streptosporangiales</taxon>
        <taxon>Streptosporangiaceae</taxon>
        <taxon>Nonomuraea</taxon>
    </lineage>
</organism>
<protein>
    <submittedName>
        <fullName evidence="1">Uncharacterized protein</fullName>
    </submittedName>
</protein>
<comment type="caution">
    <text evidence="1">The sequence shown here is derived from an EMBL/GenBank/DDBJ whole genome shotgun (WGS) entry which is preliminary data.</text>
</comment>